<keyword evidence="1" id="KW-1133">Transmembrane helix</keyword>
<proteinExistence type="predicted"/>
<dbReference type="GO" id="GO:0004984">
    <property type="term" value="F:olfactory receptor activity"/>
    <property type="evidence" value="ECO:0000318"/>
    <property type="project" value="GO_Central"/>
</dbReference>
<keyword evidence="3" id="KW-1185">Reference proteome</keyword>
<feature type="transmembrane region" description="Helical" evidence="1">
    <location>
        <begin position="72"/>
        <end position="91"/>
    </location>
</feature>
<dbReference type="PANTHER" id="PTHR26451:SF980">
    <property type="entry name" value="GENE 7582-RELATED"/>
    <property type="match status" value="1"/>
</dbReference>
<dbReference type="GO" id="GO:0050911">
    <property type="term" value="P:detection of chemical stimulus involved in sensory perception of smell"/>
    <property type="evidence" value="ECO:0000318"/>
    <property type="project" value="GO_Central"/>
</dbReference>
<organism evidence="2 3">
    <name type="scientific">Anolis carolinensis</name>
    <name type="common">Green anole</name>
    <name type="synonym">American chameleon</name>
    <dbReference type="NCBI Taxonomy" id="28377"/>
    <lineage>
        <taxon>Eukaryota</taxon>
        <taxon>Metazoa</taxon>
        <taxon>Chordata</taxon>
        <taxon>Craniata</taxon>
        <taxon>Vertebrata</taxon>
        <taxon>Euteleostomi</taxon>
        <taxon>Lepidosauria</taxon>
        <taxon>Squamata</taxon>
        <taxon>Bifurcata</taxon>
        <taxon>Unidentata</taxon>
        <taxon>Episquamata</taxon>
        <taxon>Toxicofera</taxon>
        <taxon>Iguania</taxon>
        <taxon>Dactyloidae</taxon>
        <taxon>Anolis</taxon>
    </lineage>
</organism>
<feature type="transmembrane region" description="Helical" evidence="1">
    <location>
        <begin position="39"/>
        <end position="60"/>
    </location>
</feature>
<evidence type="ECO:0008006" key="4">
    <source>
        <dbReference type="Google" id="ProtNLM"/>
    </source>
</evidence>
<dbReference type="InterPro" id="IPR052921">
    <property type="entry name" value="GPCR1_Superfamily_Member"/>
</dbReference>
<feature type="transmembrane region" description="Helical" evidence="1">
    <location>
        <begin position="151"/>
        <end position="169"/>
    </location>
</feature>
<dbReference type="GO" id="GO:0005549">
    <property type="term" value="F:odorant binding"/>
    <property type="evidence" value="ECO:0000318"/>
    <property type="project" value="GO_Central"/>
</dbReference>
<dbReference type="PANTHER" id="PTHR26451">
    <property type="entry name" value="G_PROTEIN_RECEP_F1_2 DOMAIN-CONTAINING PROTEIN"/>
    <property type="match status" value="1"/>
</dbReference>
<sequence length="343" mass="38558">MTCFYVSRTKINIFSVMNSTNQTPSDESNFIQILVTAKAGLYFVNFIFITAMGILIIKTVRQNSNMKKEIRYILLCHHLLCSSLSCCFGTMLNAVQNAKVQTFWIWIIFGVQTAVGESVLITLALMALNTCFAVCQPLRYFALVHSFKNKVMVSIWVVTMLKALCLILVERTEKNPMDIYKAEASCPTILGGNFATISGIILISLLAATIIISYFFLCREGKIAGHFNSSNKKARKTIIIHALQMSFHILPPLIITAIGKEAKHTNIRFGAFVVFCFAQSFSPIVYGLRNKELKDKMCIRQDRCQYSNYSVNNNNIPPEVFITECSADRNAICQCTSEGPQRQ</sequence>
<evidence type="ECO:0000313" key="3">
    <source>
        <dbReference type="Proteomes" id="UP000001646"/>
    </source>
</evidence>
<feature type="transmembrane region" description="Helical" evidence="1">
    <location>
        <begin position="269"/>
        <end position="288"/>
    </location>
</feature>
<reference evidence="2" key="3">
    <citation type="submission" date="2025-09" db="UniProtKB">
        <authorList>
            <consortium name="Ensembl"/>
        </authorList>
    </citation>
    <scope>IDENTIFICATION</scope>
</reference>
<keyword evidence="1" id="KW-0472">Membrane</keyword>
<reference evidence="2 3" key="1">
    <citation type="submission" date="2009-12" db="EMBL/GenBank/DDBJ databases">
        <title>The Genome Sequence of Anolis carolinensis (Green Anole Lizard).</title>
        <authorList>
            <consortium name="The Genome Sequencing Platform"/>
            <person name="Di Palma F."/>
            <person name="Alfoldi J."/>
            <person name="Heiman D."/>
            <person name="Young S."/>
            <person name="Grabherr M."/>
            <person name="Johnson J."/>
            <person name="Lander E.S."/>
            <person name="Lindblad-Toh K."/>
        </authorList>
    </citation>
    <scope>NUCLEOTIDE SEQUENCE [LARGE SCALE GENOMIC DNA]</scope>
    <source>
        <strain evidence="2 3">JBL SC #1</strain>
    </source>
</reference>
<dbReference type="GeneTree" id="ENSGT00990000205179"/>
<dbReference type="Proteomes" id="UP000001646">
    <property type="component" value="Chromosome 3"/>
</dbReference>
<dbReference type="GO" id="GO:0016020">
    <property type="term" value="C:membrane"/>
    <property type="evidence" value="ECO:0000318"/>
    <property type="project" value="GO_Central"/>
</dbReference>
<evidence type="ECO:0000256" key="1">
    <source>
        <dbReference type="SAM" id="Phobius"/>
    </source>
</evidence>
<dbReference type="Gene3D" id="1.20.1070.10">
    <property type="entry name" value="Rhodopsin 7-helix transmembrane proteins"/>
    <property type="match status" value="1"/>
</dbReference>
<dbReference type="AlphaFoldDB" id="A0A803SXK7"/>
<dbReference type="Ensembl" id="ENSACAT00000041775.1">
    <property type="protein sequence ID" value="ENSACAP00000027697.1"/>
    <property type="gene ID" value="ENSACAG00000040147.1"/>
</dbReference>
<feature type="transmembrane region" description="Helical" evidence="1">
    <location>
        <begin position="103"/>
        <end position="130"/>
    </location>
</feature>
<feature type="transmembrane region" description="Helical" evidence="1">
    <location>
        <begin position="189"/>
        <end position="217"/>
    </location>
</feature>
<dbReference type="SUPFAM" id="SSF81321">
    <property type="entry name" value="Family A G protein-coupled receptor-like"/>
    <property type="match status" value="1"/>
</dbReference>
<feature type="transmembrane region" description="Helical" evidence="1">
    <location>
        <begin position="238"/>
        <end position="257"/>
    </location>
</feature>
<dbReference type="InParanoid" id="A0A803SXK7"/>
<evidence type="ECO:0000313" key="2">
    <source>
        <dbReference type="Ensembl" id="ENSACAP00000027697.1"/>
    </source>
</evidence>
<keyword evidence="1" id="KW-0812">Transmembrane</keyword>
<accession>A0A803SXK7</accession>
<protein>
    <recommendedName>
        <fullName evidence="4">G-protein coupled receptors family 1 profile domain-containing protein</fullName>
    </recommendedName>
</protein>
<reference evidence="2" key="2">
    <citation type="submission" date="2025-08" db="UniProtKB">
        <authorList>
            <consortium name="Ensembl"/>
        </authorList>
    </citation>
    <scope>IDENTIFICATION</scope>
</reference>
<name>A0A803SXK7_ANOCA</name>